<dbReference type="KEGG" id="tse:THMIRHAS_01160"/>
<evidence type="ECO:0000256" key="1">
    <source>
        <dbReference type="SAM" id="MobiDB-lite"/>
    </source>
</evidence>
<evidence type="ECO:0000313" key="3">
    <source>
        <dbReference type="Proteomes" id="UP000501726"/>
    </source>
</evidence>
<keyword evidence="3" id="KW-1185">Reference proteome</keyword>
<feature type="compositionally biased region" description="Polar residues" evidence="1">
    <location>
        <begin position="1"/>
        <end position="21"/>
    </location>
</feature>
<name>A0A6F8PRI9_9GAMM</name>
<reference evidence="3" key="1">
    <citation type="submission" date="2019-11" db="EMBL/GenBank/DDBJ databases">
        <title>Isolation and characterization of two novel species in the genus Thiomicrorhabdus.</title>
        <authorList>
            <person name="Mochizuki J."/>
            <person name="Kojima H."/>
            <person name="Fukui M."/>
        </authorList>
    </citation>
    <scope>NUCLEOTIDE SEQUENCE [LARGE SCALE GENOMIC DNA]</scope>
    <source>
        <strain evidence="3">aks77</strain>
    </source>
</reference>
<feature type="region of interest" description="Disordered" evidence="1">
    <location>
        <begin position="66"/>
        <end position="118"/>
    </location>
</feature>
<accession>A0A6F8PRI9</accession>
<feature type="region of interest" description="Disordered" evidence="1">
    <location>
        <begin position="1"/>
        <end position="51"/>
    </location>
</feature>
<feature type="compositionally biased region" description="Polar residues" evidence="1">
    <location>
        <begin position="66"/>
        <end position="109"/>
    </location>
</feature>
<organism evidence="2 3">
    <name type="scientific">Thiosulfatimonas sediminis</name>
    <dbReference type="NCBI Taxonomy" id="2675054"/>
    <lineage>
        <taxon>Bacteria</taxon>
        <taxon>Pseudomonadati</taxon>
        <taxon>Pseudomonadota</taxon>
        <taxon>Gammaproteobacteria</taxon>
        <taxon>Thiotrichales</taxon>
        <taxon>Piscirickettsiaceae</taxon>
        <taxon>Thiosulfatimonas</taxon>
    </lineage>
</organism>
<gene>
    <name evidence="2" type="ORF">THMIRHAS_01160</name>
</gene>
<dbReference type="Proteomes" id="UP000501726">
    <property type="component" value="Chromosome"/>
</dbReference>
<dbReference type="AlphaFoldDB" id="A0A6F8PRI9"/>
<feature type="compositionally biased region" description="Low complexity" evidence="1">
    <location>
        <begin position="28"/>
        <end position="51"/>
    </location>
</feature>
<dbReference type="EMBL" id="AP021889">
    <property type="protein sequence ID" value="BBP44743.1"/>
    <property type="molecule type" value="Genomic_DNA"/>
</dbReference>
<protein>
    <submittedName>
        <fullName evidence="2">Uncharacterized protein</fullName>
    </submittedName>
</protein>
<evidence type="ECO:0000313" key="2">
    <source>
        <dbReference type="EMBL" id="BBP44743.1"/>
    </source>
</evidence>
<sequence>MNTINPTTSSALMSMQATQDLSMRKPAAADSSSQSGSVNSAASSTTVTLSSGTAAPVTDYLALNPQQTVQSRDTTSQTSINGNQTSSGMTYASSLQNQANYLMNETSPVSEERGERNS</sequence>
<dbReference type="RefSeq" id="WP_173269291.1">
    <property type="nucleotide sequence ID" value="NZ_AP021889.1"/>
</dbReference>
<proteinExistence type="predicted"/>